<organism evidence="7 8">
    <name type="scientific">Erinaceus europaeus</name>
    <name type="common">Western European hedgehog</name>
    <dbReference type="NCBI Taxonomy" id="9365"/>
    <lineage>
        <taxon>Eukaryota</taxon>
        <taxon>Metazoa</taxon>
        <taxon>Chordata</taxon>
        <taxon>Craniata</taxon>
        <taxon>Vertebrata</taxon>
        <taxon>Euteleostomi</taxon>
        <taxon>Mammalia</taxon>
        <taxon>Eutheria</taxon>
        <taxon>Laurasiatheria</taxon>
        <taxon>Eulipotyphla</taxon>
        <taxon>Erinaceidae</taxon>
        <taxon>Erinaceinae</taxon>
        <taxon>Erinaceus</taxon>
    </lineage>
</organism>
<dbReference type="GeneID" id="132536832"/>
<evidence type="ECO:0000256" key="2">
    <source>
        <dbReference type="ARBA" id="ARBA00023180"/>
    </source>
</evidence>
<dbReference type="InterPro" id="IPR036179">
    <property type="entry name" value="Ig-like_dom_sf"/>
</dbReference>
<reference evidence="8" key="2">
    <citation type="submission" date="2025-08" db="UniProtKB">
        <authorList>
            <consortium name="RefSeq"/>
        </authorList>
    </citation>
    <scope>IDENTIFICATION</scope>
</reference>
<evidence type="ECO:0000256" key="4">
    <source>
        <dbReference type="ARBA" id="ARBA00038222"/>
    </source>
</evidence>
<gene>
    <name evidence="8" type="primary">LOC132536832</name>
</gene>
<keyword evidence="1" id="KW-0732">Signal</keyword>
<evidence type="ECO:0000256" key="5">
    <source>
        <dbReference type="SAM" id="Phobius"/>
    </source>
</evidence>
<keyword evidence="3" id="KW-0393">Immunoglobulin domain</keyword>
<dbReference type="Pfam" id="PF07686">
    <property type="entry name" value="V-set"/>
    <property type="match status" value="1"/>
</dbReference>
<dbReference type="RefSeq" id="XP_060042043.1">
    <property type="nucleotide sequence ID" value="XM_060186060.1"/>
</dbReference>
<evidence type="ECO:0000313" key="8">
    <source>
        <dbReference type="RefSeq" id="XP_060042043.1"/>
    </source>
</evidence>
<dbReference type="PANTHER" id="PTHR44427">
    <property type="entry name" value="CARCINOEMBRYONIC ANTIGEN-RELATED CELL ADHESION MOLECULE 19"/>
    <property type="match status" value="1"/>
</dbReference>
<dbReference type="InterPro" id="IPR013783">
    <property type="entry name" value="Ig-like_fold"/>
</dbReference>
<proteinExistence type="inferred from homology"/>
<evidence type="ECO:0000256" key="3">
    <source>
        <dbReference type="ARBA" id="ARBA00023319"/>
    </source>
</evidence>
<keyword evidence="5" id="KW-0472">Membrane</keyword>
<dbReference type="PANTHER" id="PTHR44427:SF1">
    <property type="entry name" value="CARCINOEMBRYONIC ANTIGEN-RELATED CELL ADHESION MOLECULE 1"/>
    <property type="match status" value="1"/>
</dbReference>
<accession>A0ABM3WZP6</accession>
<feature type="domain" description="Immunoglobulin V-set" evidence="6">
    <location>
        <begin position="47"/>
        <end position="140"/>
    </location>
</feature>
<dbReference type="SUPFAM" id="SSF48726">
    <property type="entry name" value="Immunoglobulin"/>
    <property type="match status" value="1"/>
</dbReference>
<dbReference type="InterPro" id="IPR013106">
    <property type="entry name" value="Ig_V-set"/>
</dbReference>
<dbReference type="InterPro" id="IPR050831">
    <property type="entry name" value="CEA_cell_adhesion"/>
</dbReference>
<keyword evidence="5" id="KW-0812">Transmembrane</keyword>
<feature type="transmembrane region" description="Helical" evidence="5">
    <location>
        <begin position="51"/>
        <end position="68"/>
    </location>
</feature>
<keyword evidence="5" id="KW-1133">Transmembrane helix</keyword>
<name>A0ABM3WZP6_ERIEU</name>
<evidence type="ECO:0000313" key="7">
    <source>
        <dbReference type="Proteomes" id="UP001652624"/>
    </source>
</evidence>
<reference evidence="7" key="1">
    <citation type="submission" date="2025-05" db="UniProtKB">
        <authorList>
            <consortium name="RefSeq"/>
        </authorList>
    </citation>
    <scope>NUCLEOTIDE SEQUENCE [LARGE SCALE GENOMIC DNA]</scope>
</reference>
<dbReference type="Gene3D" id="2.60.40.10">
    <property type="entry name" value="Immunoglobulins"/>
    <property type="match status" value="1"/>
</dbReference>
<feature type="transmembrane region" description="Helical" evidence="5">
    <location>
        <begin position="12"/>
        <end position="31"/>
    </location>
</feature>
<sequence length="180" mass="20534">MEPSSAPIHRGRVHWQGLLLAVLLLTIWMPNYTTQLIFQVAPKAPNVGGGVLLYVNNISTDASVYFWYMGESIYSRKLILAHSYRKKRTYYGPAYSSRMELLDNGSLGILNLTAKDTGYFTFRVMKRHYQTEELTRHVRVYYVPLQKDPGPTRKGPGHSLSDLYRLSEVLGGYKISQEVA</sequence>
<evidence type="ECO:0000256" key="1">
    <source>
        <dbReference type="ARBA" id="ARBA00022729"/>
    </source>
</evidence>
<dbReference type="Proteomes" id="UP001652624">
    <property type="component" value="Chromosome 2"/>
</dbReference>
<evidence type="ECO:0000259" key="6">
    <source>
        <dbReference type="Pfam" id="PF07686"/>
    </source>
</evidence>
<keyword evidence="7" id="KW-1185">Reference proteome</keyword>
<comment type="similarity">
    <text evidence="4">Belongs to the immunoglobulin superfamily. CEA family.</text>
</comment>
<protein>
    <submittedName>
        <fullName evidence="8">Carcinoembryonic antigen-related cell adhesion molecule 8-like</fullName>
    </submittedName>
</protein>
<keyword evidence="2" id="KW-0325">Glycoprotein</keyword>